<feature type="chain" id="PRO_5043499873" evidence="2">
    <location>
        <begin position="21"/>
        <end position="142"/>
    </location>
</feature>
<comment type="caution">
    <text evidence="3">The sequence shown here is derived from an EMBL/GenBank/DDBJ whole genome shotgun (WGS) entry which is preliminary data.</text>
</comment>
<keyword evidence="2" id="KW-0732">Signal</keyword>
<gene>
    <name evidence="3" type="ORF">WB794_05005</name>
</gene>
<reference evidence="3 4" key="1">
    <citation type="journal article" date="2016" name="Antonie Van Leeuwenhoek">
        <title>Denitratimonas tolerans gen. nov., sp. nov., a denitrifying bacterium isolated from a bioreactor for tannery wastewater treatment.</title>
        <authorList>
            <person name="Han S.I."/>
            <person name="Kim J.O."/>
            <person name="Lee Y.R."/>
            <person name="Ekpeghere K.I."/>
            <person name="Koh S.C."/>
            <person name="Whang K.S."/>
        </authorList>
    </citation>
    <scope>NUCLEOTIDE SEQUENCE [LARGE SCALE GENOMIC DNA]</scope>
    <source>
        <strain evidence="3 4">KACC 17565</strain>
    </source>
</reference>
<protein>
    <submittedName>
        <fullName evidence="3">DUF2501 domain-containing protein</fullName>
    </submittedName>
</protein>
<evidence type="ECO:0000313" key="4">
    <source>
        <dbReference type="Proteomes" id="UP001364472"/>
    </source>
</evidence>
<sequence length="142" mass="14333">MSTWHTFTLGLLLSCTAATAAASGVGSLKGAISGTDAGSLLSSNAGNVAGIVQFCIKNKYLGDSAAGAVKDRLLGKLSLGGNAETAPEPEDDEGYANGLKGLLSTRDGKSLDLSDRSDKLKEKLTEKACGVVLDQAKGMLGG</sequence>
<proteinExistence type="predicted"/>
<accession>A0AAW9R4C2</accession>
<dbReference type="RefSeq" id="WP_337334751.1">
    <property type="nucleotide sequence ID" value="NZ_JBBDHC010000005.1"/>
</dbReference>
<feature type="signal peptide" evidence="2">
    <location>
        <begin position="1"/>
        <end position="20"/>
    </location>
</feature>
<keyword evidence="4" id="KW-1185">Reference proteome</keyword>
<evidence type="ECO:0000256" key="1">
    <source>
        <dbReference type="SAM" id="MobiDB-lite"/>
    </source>
</evidence>
<evidence type="ECO:0000256" key="2">
    <source>
        <dbReference type="SAM" id="SignalP"/>
    </source>
</evidence>
<dbReference type="InterPro" id="IPR019637">
    <property type="entry name" value="DUF2501"/>
</dbReference>
<evidence type="ECO:0000313" key="3">
    <source>
        <dbReference type="EMBL" id="MEJ1249033.1"/>
    </source>
</evidence>
<dbReference type="Proteomes" id="UP001364472">
    <property type="component" value="Unassembled WGS sequence"/>
</dbReference>
<organism evidence="3 4">
    <name type="scientific">Denitratimonas tolerans</name>
    <dbReference type="NCBI Taxonomy" id="1338420"/>
    <lineage>
        <taxon>Bacteria</taxon>
        <taxon>Pseudomonadati</taxon>
        <taxon>Pseudomonadota</taxon>
        <taxon>Gammaproteobacteria</taxon>
        <taxon>Lysobacterales</taxon>
        <taxon>Lysobacteraceae</taxon>
        <taxon>Denitratimonas</taxon>
    </lineage>
</organism>
<name>A0AAW9R4C2_9GAMM</name>
<dbReference type="Pfam" id="PF10696">
    <property type="entry name" value="DUF2501"/>
    <property type="match status" value="1"/>
</dbReference>
<feature type="region of interest" description="Disordered" evidence="1">
    <location>
        <begin position="79"/>
        <end position="110"/>
    </location>
</feature>
<dbReference type="AlphaFoldDB" id="A0AAW9R4C2"/>
<dbReference type="EMBL" id="JBBDHC010000005">
    <property type="protein sequence ID" value="MEJ1249033.1"/>
    <property type="molecule type" value="Genomic_DNA"/>
</dbReference>